<keyword evidence="4 10" id="KW-0378">Hydrolase</keyword>
<dbReference type="AlphaFoldDB" id="A0A4S4AUM4"/>
<evidence type="ECO:0000256" key="10">
    <source>
        <dbReference type="HAMAP-Rule" id="MF_00964"/>
    </source>
</evidence>
<keyword evidence="2 10" id="KW-0963">Cytoplasm</keyword>
<evidence type="ECO:0000256" key="5">
    <source>
        <dbReference type="ARBA" id="ARBA00022806"/>
    </source>
</evidence>
<dbReference type="InterPro" id="IPR000629">
    <property type="entry name" value="RNA-helicase_DEAD-box_CS"/>
</dbReference>
<dbReference type="GO" id="GO:0003724">
    <property type="term" value="F:RNA helicase activity"/>
    <property type="evidence" value="ECO:0007669"/>
    <property type="project" value="UniProtKB-UniRule"/>
</dbReference>
<dbReference type="InterPro" id="IPR028618">
    <property type="entry name" value="DEAD_helicase_DeaD"/>
</dbReference>
<dbReference type="GO" id="GO:0005524">
    <property type="term" value="F:ATP binding"/>
    <property type="evidence" value="ECO:0007669"/>
    <property type="project" value="UniProtKB-UniRule"/>
</dbReference>
<evidence type="ECO:0000259" key="14">
    <source>
        <dbReference type="PROSITE" id="PS51194"/>
    </source>
</evidence>
<dbReference type="InterPro" id="IPR034415">
    <property type="entry name" value="CsdA_RRM"/>
</dbReference>
<feature type="compositionally biased region" description="Basic and acidic residues" evidence="12">
    <location>
        <begin position="562"/>
        <end position="603"/>
    </location>
</feature>
<comment type="subcellular location">
    <subcellularLocation>
        <location evidence="1 10">Cytoplasm</location>
    </subcellularLocation>
</comment>
<evidence type="ECO:0000256" key="12">
    <source>
        <dbReference type="SAM" id="MobiDB-lite"/>
    </source>
</evidence>
<dbReference type="EC" id="3.6.4.13" evidence="10"/>
<gene>
    <name evidence="10" type="primary">deaD</name>
    <name evidence="10" type="synonym">csdA</name>
    <name evidence="16" type="ORF">E6O51_05370</name>
</gene>
<dbReference type="GO" id="GO:0016887">
    <property type="term" value="F:ATP hydrolysis activity"/>
    <property type="evidence" value="ECO:0007669"/>
    <property type="project" value="RHEA"/>
</dbReference>
<accession>A0A4S4AUM4</accession>
<feature type="domain" description="Helicase ATP-binding" evidence="13">
    <location>
        <begin position="37"/>
        <end position="208"/>
    </location>
</feature>
<feature type="domain" description="Helicase C-terminal" evidence="14">
    <location>
        <begin position="235"/>
        <end position="380"/>
    </location>
</feature>
<dbReference type="CDD" id="cd00268">
    <property type="entry name" value="DEADc"/>
    <property type="match status" value="1"/>
</dbReference>
<feature type="region of interest" description="Disordered" evidence="12">
    <location>
        <begin position="448"/>
        <end position="472"/>
    </location>
</feature>
<dbReference type="InterPro" id="IPR011545">
    <property type="entry name" value="DEAD/DEAH_box_helicase_dom"/>
</dbReference>
<dbReference type="FunFam" id="3.30.70.330:FF:000068">
    <property type="entry name" value="ATP-dependent RNA helicase DeaD"/>
    <property type="match status" value="1"/>
</dbReference>
<dbReference type="FunFam" id="3.40.50.300:FF:000108">
    <property type="entry name" value="ATP-dependent RNA helicase RhlE"/>
    <property type="match status" value="1"/>
</dbReference>
<keyword evidence="8 10" id="KW-0346">Stress response</keyword>
<dbReference type="InterPro" id="IPR044742">
    <property type="entry name" value="DEAD/DEAH_RhlB"/>
</dbReference>
<evidence type="ECO:0000313" key="16">
    <source>
        <dbReference type="EMBL" id="THF63484.1"/>
    </source>
</evidence>
<name>A0A4S4AUM4_9RHOO</name>
<evidence type="ECO:0000259" key="15">
    <source>
        <dbReference type="PROSITE" id="PS51195"/>
    </source>
</evidence>
<comment type="caution">
    <text evidence="16">The sequence shown here is derived from an EMBL/GenBank/DDBJ whole genome shotgun (WGS) entry which is preliminary data.</text>
</comment>
<dbReference type="InterPro" id="IPR014001">
    <property type="entry name" value="Helicase_ATP-bd"/>
</dbReference>
<proteinExistence type="inferred from homology"/>
<evidence type="ECO:0000256" key="8">
    <source>
        <dbReference type="ARBA" id="ARBA00023016"/>
    </source>
</evidence>
<dbReference type="GO" id="GO:0070417">
    <property type="term" value="P:cellular response to cold"/>
    <property type="evidence" value="ECO:0007669"/>
    <property type="project" value="InterPro"/>
</dbReference>
<dbReference type="PROSITE" id="PS51195">
    <property type="entry name" value="Q_MOTIF"/>
    <property type="match status" value="1"/>
</dbReference>
<evidence type="ECO:0000256" key="2">
    <source>
        <dbReference type="ARBA" id="ARBA00022490"/>
    </source>
</evidence>
<dbReference type="CDD" id="cd12499">
    <property type="entry name" value="RRM_EcCsdA_like"/>
    <property type="match status" value="1"/>
</dbReference>
<dbReference type="SMART" id="SM00490">
    <property type="entry name" value="HELICc"/>
    <property type="match status" value="1"/>
</dbReference>
<keyword evidence="6 10" id="KW-0067">ATP-binding</keyword>
<dbReference type="PROSITE" id="PS00039">
    <property type="entry name" value="DEAD_ATP_HELICASE"/>
    <property type="match status" value="1"/>
</dbReference>
<dbReference type="PROSITE" id="PS51194">
    <property type="entry name" value="HELICASE_CTER"/>
    <property type="match status" value="1"/>
</dbReference>
<evidence type="ECO:0000256" key="4">
    <source>
        <dbReference type="ARBA" id="ARBA00022801"/>
    </source>
</evidence>
<dbReference type="InterPro" id="IPR001650">
    <property type="entry name" value="Helicase_C-like"/>
</dbReference>
<dbReference type="PANTHER" id="PTHR47963">
    <property type="entry name" value="DEAD-BOX ATP-DEPENDENT RNA HELICASE 47, MITOCHONDRIAL"/>
    <property type="match status" value="1"/>
</dbReference>
<dbReference type="Pfam" id="PF25399">
    <property type="entry name" value="DeaD_dimer"/>
    <property type="match status" value="1"/>
</dbReference>
<dbReference type="EMBL" id="SSOD01000003">
    <property type="protein sequence ID" value="THF63484.1"/>
    <property type="molecule type" value="Genomic_DNA"/>
</dbReference>
<dbReference type="InterPro" id="IPR057325">
    <property type="entry name" value="DeaD_dimer"/>
</dbReference>
<dbReference type="GO" id="GO:0033592">
    <property type="term" value="F:RNA strand annealing activity"/>
    <property type="evidence" value="ECO:0007669"/>
    <property type="project" value="TreeGrafter"/>
</dbReference>
<dbReference type="InterPro" id="IPR012677">
    <property type="entry name" value="Nucleotide-bd_a/b_plait_sf"/>
</dbReference>
<evidence type="ECO:0000256" key="11">
    <source>
        <dbReference type="PROSITE-ProRule" id="PRU00552"/>
    </source>
</evidence>
<comment type="similarity">
    <text evidence="10">Belongs to the DEAD box helicase family. DeaD/CsdA subfamily.</text>
</comment>
<feature type="compositionally biased region" description="Basic residues" evidence="12">
    <location>
        <begin position="604"/>
        <end position="619"/>
    </location>
</feature>
<dbReference type="OrthoDB" id="5297934at2"/>
<keyword evidence="3 10" id="KW-0547">Nucleotide-binding</keyword>
<evidence type="ECO:0000256" key="1">
    <source>
        <dbReference type="ARBA" id="ARBA00004496"/>
    </source>
</evidence>
<dbReference type="PROSITE" id="PS51192">
    <property type="entry name" value="HELICASE_ATP_BIND_1"/>
    <property type="match status" value="1"/>
</dbReference>
<protein>
    <recommendedName>
        <fullName evidence="10">ATP-dependent RNA helicase DeaD</fullName>
        <ecNumber evidence="10">3.6.4.13</ecNumber>
    </recommendedName>
    <alternativeName>
        <fullName evidence="10">Cold-shock DEAD box protein A</fullName>
    </alternativeName>
</protein>
<dbReference type="CDD" id="cd18787">
    <property type="entry name" value="SF2_C_DEAD"/>
    <property type="match status" value="1"/>
</dbReference>
<dbReference type="GO" id="GO:0005829">
    <property type="term" value="C:cytosol"/>
    <property type="evidence" value="ECO:0007669"/>
    <property type="project" value="TreeGrafter"/>
</dbReference>
<dbReference type="Pfam" id="PF00271">
    <property type="entry name" value="Helicase_C"/>
    <property type="match status" value="1"/>
</dbReference>
<dbReference type="InterPro" id="IPR005580">
    <property type="entry name" value="DbpA/CsdA_RNA-bd_dom"/>
</dbReference>
<evidence type="ECO:0000256" key="3">
    <source>
        <dbReference type="ARBA" id="ARBA00022741"/>
    </source>
</evidence>
<dbReference type="Proteomes" id="UP000307956">
    <property type="component" value="Unassembled WGS sequence"/>
</dbReference>
<evidence type="ECO:0000259" key="13">
    <source>
        <dbReference type="PROSITE" id="PS51192"/>
    </source>
</evidence>
<dbReference type="GO" id="GO:0005840">
    <property type="term" value="C:ribosome"/>
    <property type="evidence" value="ECO:0007669"/>
    <property type="project" value="TreeGrafter"/>
</dbReference>
<dbReference type="InterPro" id="IPR014014">
    <property type="entry name" value="RNA_helicase_DEAD_Q_motif"/>
</dbReference>
<keyword evidence="7 10" id="KW-0694">RNA-binding</keyword>
<evidence type="ECO:0000256" key="9">
    <source>
        <dbReference type="ARBA" id="ARBA00047984"/>
    </source>
</evidence>
<dbReference type="SMART" id="SM00487">
    <property type="entry name" value="DEXDc"/>
    <property type="match status" value="1"/>
</dbReference>
<keyword evidence="5 10" id="KW-0347">Helicase</keyword>
<sequence length="619" mass="68555">MTTPITSFRDLELPAPLLSALAEVGYETPSPIQAACIPHLLAGRDLLGEAQTGTGKTAAFALPALARLDLANFRPQVLVLTPTRELAIQVAEAFQKYAHHLPGFHVLPLYGGQSMVVQLRQLKRGAHVIVGTPGRIMDHLERGSLVLDGLSTLVLDEADEMLRMGFIDDVEWILEHTPAERQTALFSATMPEAIRRVAHRHLREPQEVKIRAATATVAAIRQRYWQVRGVDKLDALTRILEVEDDFDAAIVFVRTKTATVELAERLEARGYAAAALNGDMTQGLREQVIERLKNGSLDIVVATDVAARGIDVPRVSHVINYDIPYDTEAYVHRIGRTGRAGRQGTAILFVAPRETRMLKSIERATRQPIEAIALPTREAVAGRRVAQFRQQIVDTLEKEDLAFFMDVINGVEEEEGFKAHEIAAALAFLATRDRPLQIEETGRGWDVATAPQSAGRAERPPRERRDEAPARRHAFSDGQLTRYRIEVGREHGVSPKEIVGAIANEGGIEGRYIGQIHLFDDYSTVELPKALPAELLGLLKRVRVRQRPLAIRELGAAEAEALPERRRPTGGFKERAAGGERPPRKWEGGQERPRAKPSGERHGAPKPHAGKPVKRFRKD</sequence>
<evidence type="ECO:0000256" key="6">
    <source>
        <dbReference type="ARBA" id="ARBA00022840"/>
    </source>
</evidence>
<feature type="region of interest" description="Disordered" evidence="12">
    <location>
        <begin position="562"/>
        <end position="619"/>
    </location>
</feature>
<comment type="catalytic activity">
    <reaction evidence="9 10">
        <text>ATP + H2O = ADP + phosphate + H(+)</text>
        <dbReference type="Rhea" id="RHEA:13065"/>
        <dbReference type="ChEBI" id="CHEBI:15377"/>
        <dbReference type="ChEBI" id="CHEBI:15378"/>
        <dbReference type="ChEBI" id="CHEBI:30616"/>
        <dbReference type="ChEBI" id="CHEBI:43474"/>
        <dbReference type="ChEBI" id="CHEBI:456216"/>
        <dbReference type="EC" id="3.6.4.13"/>
    </reaction>
</comment>
<dbReference type="Gene3D" id="3.30.70.330">
    <property type="match status" value="1"/>
</dbReference>
<dbReference type="GO" id="GO:0000027">
    <property type="term" value="P:ribosomal large subunit assembly"/>
    <property type="evidence" value="ECO:0007669"/>
    <property type="project" value="UniProtKB-UniRule"/>
</dbReference>
<dbReference type="SUPFAM" id="SSF52540">
    <property type="entry name" value="P-loop containing nucleoside triphosphate hydrolases"/>
    <property type="match status" value="1"/>
</dbReference>
<evidence type="ECO:0000313" key="17">
    <source>
        <dbReference type="Proteomes" id="UP000307956"/>
    </source>
</evidence>
<dbReference type="InterPro" id="IPR027417">
    <property type="entry name" value="P-loop_NTPase"/>
</dbReference>
<feature type="short sequence motif" description="Q motif" evidence="11">
    <location>
        <begin position="6"/>
        <end position="34"/>
    </location>
</feature>
<dbReference type="PANTHER" id="PTHR47963:SF8">
    <property type="entry name" value="ATP-DEPENDENT RNA HELICASE DEAD"/>
    <property type="match status" value="1"/>
</dbReference>
<dbReference type="InterPro" id="IPR050547">
    <property type="entry name" value="DEAD_box_RNA_helicases"/>
</dbReference>
<keyword evidence="17" id="KW-1185">Reference proteome</keyword>
<reference evidence="16 17" key="1">
    <citation type="submission" date="2019-04" db="EMBL/GenBank/DDBJ databases">
        <title>Azoarcus rhizosphaerae sp. nov. isolated from rhizosphere of Ficus religiosa.</title>
        <authorList>
            <person name="Lin S.-Y."/>
            <person name="Hameed A."/>
            <person name="Hsu Y.-H."/>
            <person name="Young C.-C."/>
        </authorList>
    </citation>
    <scope>NUCLEOTIDE SEQUENCE [LARGE SCALE GENOMIC DNA]</scope>
    <source>
        <strain evidence="16 17">CC-YHH848</strain>
    </source>
</reference>
<dbReference type="HAMAP" id="MF_00964">
    <property type="entry name" value="DEAD_helicase_DeaD"/>
    <property type="match status" value="1"/>
</dbReference>
<feature type="domain" description="DEAD-box RNA helicase Q" evidence="15">
    <location>
        <begin position="6"/>
        <end position="34"/>
    </location>
</feature>
<dbReference type="Pfam" id="PF03880">
    <property type="entry name" value="DbpA"/>
    <property type="match status" value="1"/>
</dbReference>
<dbReference type="RefSeq" id="WP_136383935.1">
    <property type="nucleotide sequence ID" value="NZ_SSOD01000003.1"/>
</dbReference>
<feature type="compositionally biased region" description="Basic and acidic residues" evidence="12">
    <location>
        <begin position="456"/>
        <end position="470"/>
    </location>
</feature>
<dbReference type="GO" id="GO:0006401">
    <property type="term" value="P:RNA catabolic process"/>
    <property type="evidence" value="ECO:0007669"/>
    <property type="project" value="UniProtKB-UniRule"/>
</dbReference>
<dbReference type="Pfam" id="PF00270">
    <property type="entry name" value="DEAD"/>
    <property type="match status" value="1"/>
</dbReference>
<comment type="function">
    <text evidence="10">DEAD-box RNA helicase involved in various cellular processes at low temperature, including ribosome biogenesis, mRNA degradation and translation initiation.</text>
</comment>
<evidence type="ECO:0000256" key="7">
    <source>
        <dbReference type="ARBA" id="ARBA00022884"/>
    </source>
</evidence>
<dbReference type="Gene3D" id="3.40.50.300">
    <property type="entry name" value="P-loop containing nucleotide triphosphate hydrolases"/>
    <property type="match status" value="2"/>
</dbReference>
<organism evidence="16 17">
    <name type="scientific">Pseudothauera rhizosphaerae</name>
    <dbReference type="NCBI Taxonomy" id="2565932"/>
    <lineage>
        <taxon>Bacteria</taxon>
        <taxon>Pseudomonadati</taxon>
        <taxon>Pseudomonadota</taxon>
        <taxon>Betaproteobacteria</taxon>
        <taxon>Rhodocyclales</taxon>
        <taxon>Zoogloeaceae</taxon>
        <taxon>Pseudothauera</taxon>
    </lineage>
</organism>